<name>A0AAW3ZT05_9GAMM</name>
<gene>
    <name evidence="1" type="ORF">IFO71_16225</name>
</gene>
<keyword evidence="2" id="KW-1185">Reference proteome</keyword>
<reference evidence="1 2" key="1">
    <citation type="submission" date="2020-09" db="EMBL/GenBank/DDBJ databases">
        <title>Pseudoxanthomonas sp. CAU 1598 isolated from sand of Yaerae Beach.</title>
        <authorList>
            <person name="Kim W."/>
        </authorList>
    </citation>
    <scope>NUCLEOTIDE SEQUENCE [LARGE SCALE GENOMIC DNA]</scope>
    <source>
        <strain evidence="1 2">CAU 1598</strain>
    </source>
</reference>
<evidence type="ECO:0000313" key="2">
    <source>
        <dbReference type="Proteomes" id="UP000613768"/>
    </source>
</evidence>
<protein>
    <submittedName>
        <fullName evidence="1">Uncharacterized protein</fullName>
    </submittedName>
</protein>
<evidence type="ECO:0000313" key="1">
    <source>
        <dbReference type="EMBL" id="MBD8527291.1"/>
    </source>
</evidence>
<sequence>MVTITEKNIEQHIKTLRYFVGQPRIDRATKELSGRLTPPNRFREMLIYENQPFLGAFHRIDRATKNGIGRLRWKDCGPLEYRAAEVGAALGQIEAGLSPELRQQMVERILNFETHSAALQLEWRTAAHYTGLGYTLEWNPVNTPGPEFVATRDGQAIAVECKRLTRMAKEQLSNRTACTLLHSLASAADRKRLGGHIEWTTPLTDEKLDSETVLTELLALLPDGTSRAWSAAHATYGTLTGHWQALPMARPVTGWKGWLDHQRAMKPHDTRSGGCTLPLDQTPEGALSIWLRGPRFTPEEHAGWIKKQVMGAAKQLKDAAIGVIYVEVEGVDDVTVFSHGGFYDDLGYVVFEAFPKVAAICWIGEATDDRSQAGLLVRQRRYCAQWNGAFTKEERAAIPLMGLEPA</sequence>
<comment type="caution">
    <text evidence="1">The sequence shown here is derived from an EMBL/GenBank/DDBJ whole genome shotgun (WGS) entry which is preliminary data.</text>
</comment>
<proteinExistence type="predicted"/>
<dbReference type="AlphaFoldDB" id="A0AAW3ZT05"/>
<organism evidence="1 2">
    <name type="scientific">Pseudomarimonas arenosa</name>
    <dbReference type="NCBI Taxonomy" id="2774145"/>
    <lineage>
        <taxon>Bacteria</taxon>
        <taxon>Pseudomonadati</taxon>
        <taxon>Pseudomonadota</taxon>
        <taxon>Gammaproteobacteria</taxon>
        <taxon>Lysobacterales</taxon>
        <taxon>Lysobacteraceae</taxon>
        <taxon>Pseudomarimonas</taxon>
    </lineage>
</organism>
<dbReference type="Proteomes" id="UP000613768">
    <property type="component" value="Unassembled WGS sequence"/>
</dbReference>
<dbReference type="RefSeq" id="WP_192030712.1">
    <property type="nucleotide sequence ID" value="NZ_JACYTR010000046.1"/>
</dbReference>
<dbReference type="EMBL" id="JACYTR010000046">
    <property type="protein sequence ID" value="MBD8527291.1"/>
    <property type="molecule type" value="Genomic_DNA"/>
</dbReference>
<accession>A0AAW3ZT05</accession>